<gene>
    <name evidence="1" type="ORF">MPNT_690004</name>
</gene>
<comment type="caution">
    <text evidence="1">The sequence shown here is derived from an EMBL/GenBank/DDBJ whole genome shotgun (WGS) entry which is preliminary data.</text>
</comment>
<keyword evidence="2" id="KW-1185">Reference proteome</keyword>
<dbReference type="EMBL" id="CAJNOB010000066">
    <property type="protein sequence ID" value="CAF0704393.1"/>
    <property type="molecule type" value="Genomic_DNA"/>
</dbReference>
<organism evidence="1 2">
    <name type="scientific">Candidatus Methylacidithermus pantelleriae</name>
    <dbReference type="NCBI Taxonomy" id="2744239"/>
    <lineage>
        <taxon>Bacteria</taxon>
        <taxon>Pseudomonadati</taxon>
        <taxon>Verrucomicrobiota</taxon>
        <taxon>Methylacidiphilae</taxon>
        <taxon>Methylacidiphilales</taxon>
        <taxon>Methylacidiphilaceae</taxon>
        <taxon>Candidatus Methylacidithermus</taxon>
    </lineage>
</organism>
<dbReference type="Proteomes" id="UP000663859">
    <property type="component" value="Unassembled WGS sequence"/>
</dbReference>
<proteinExistence type="predicted"/>
<protein>
    <submittedName>
        <fullName evidence="1">Uncharacterized protein</fullName>
    </submittedName>
</protein>
<dbReference type="AlphaFoldDB" id="A0A8J2FXA9"/>
<reference evidence="1" key="1">
    <citation type="submission" date="2021-02" db="EMBL/GenBank/DDBJ databases">
        <authorList>
            <person name="Cremers G."/>
            <person name="Picone N."/>
        </authorList>
    </citation>
    <scope>NUCLEOTIDE SEQUENCE</scope>
    <source>
        <strain evidence="1">PQ17</strain>
    </source>
</reference>
<evidence type="ECO:0000313" key="2">
    <source>
        <dbReference type="Proteomes" id="UP000663859"/>
    </source>
</evidence>
<name>A0A8J2FXA9_9BACT</name>
<evidence type="ECO:0000313" key="1">
    <source>
        <dbReference type="EMBL" id="CAF0704393.1"/>
    </source>
</evidence>
<sequence>MSELPVVPYQKRLAVMPKLGRCSTPMRCSRGGRSGTSLPKCRLAFLRKKLKRSFLTRFYSTAREFHVLRVQAGAKEAAIKRVAREKGAASHLAD</sequence>
<accession>A0A8J2FXA9</accession>